<evidence type="ECO:0000256" key="1">
    <source>
        <dbReference type="SAM" id="Phobius"/>
    </source>
</evidence>
<keyword evidence="1" id="KW-0472">Membrane</keyword>
<feature type="signal peptide" evidence="2">
    <location>
        <begin position="1"/>
        <end position="19"/>
    </location>
</feature>
<evidence type="ECO:0008006" key="5">
    <source>
        <dbReference type="Google" id="ProtNLM"/>
    </source>
</evidence>
<keyword evidence="1" id="KW-0812">Transmembrane</keyword>
<evidence type="ECO:0000256" key="2">
    <source>
        <dbReference type="SAM" id="SignalP"/>
    </source>
</evidence>
<name>A0A078AXR9_STYLE</name>
<accession>A0A078AXR9</accession>
<dbReference type="EMBL" id="CCKQ01014282">
    <property type="protein sequence ID" value="CDW86032.1"/>
    <property type="molecule type" value="Genomic_DNA"/>
</dbReference>
<keyword evidence="2" id="KW-0732">Signal</keyword>
<feature type="chain" id="PRO_5001729770" description="YHYH domain-containing protein" evidence="2">
    <location>
        <begin position="20"/>
        <end position="423"/>
    </location>
</feature>
<reference evidence="3 4" key="1">
    <citation type="submission" date="2014-06" db="EMBL/GenBank/DDBJ databases">
        <authorList>
            <person name="Swart Estienne"/>
        </authorList>
    </citation>
    <scope>NUCLEOTIDE SEQUENCE [LARGE SCALE GENOMIC DNA]</scope>
    <source>
        <strain evidence="3 4">130c</strain>
    </source>
</reference>
<dbReference type="Proteomes" id="UP000039865">
    <property type="component" value="Unassembled WGS sequence"/>
</dbReference>
<proteinExistence type="predicted"/>
<evidence type="ECO:0000313" key="3">
    <source>
        <dbReference type="EMBL" id="CDW86032.1"/>
    </source>
</evidence>
<dbReference type="OrthoDB" id="185085at2759"/>
<protein>
    <recommendedName>
        <fullName evidence="5">YHYH domain-containing protein</fullName>
    </recommendedName>
</protein>
<evidence type="ECO:0000313" key="4">
    <source>
        <dbReference type="Proteomes" id="UP000039865"/>
    </source>
</evidence>
<sequence>MYKLKLVLVTVAVIKLVKTQTQSVSPYTGSLADCIALTDKFDFTENLNYDVDTLKYPYTTAYQMVECDEGGICPDGVFRQFCQWQRFLRVQCTASGDGAEFKIITNSLPNHCFYAENDYPLGSTSYYNAYGVEGKFNLRPTQMAAFAQDTSNSAKIYTTIANRADIDAQLCQPQWAKTSAIDTNLRPAETIYTSTTNTPAYYSSWSSPKTVASLNLIRLYDSDQVVGVALNGVFIFTGTSEYGYDMYFPKNYNNPTMPDRIPTDACLGSQQTNNVYRYHMYSPCIYDIAMKKQILKCSQSASCSQDVRRHAIDHTPISSKGLQPIGLAKDGRVIYGPFKVDGSLWRPCDVDVCNGRYFGNNYGYVATMFHPYVVSCWGPGNKIVRVKQGCSANPRFCSAGSNLLVSSFVISFGFIMGALALIF</sequence>
<keyword evidence="1" id="KW-1133">Transmembrane helix</keyword>
<gene>
    <name evidence="3" type="primary">Contig19054.g20201</name>
    <name evidence="3" type="ORF">STYLEM_15123</name>
</gene>
<dbReference type="InParanoid" id="A0A078AXR9"/>
<dbReference type="AlphaFoldDB" id="A0A078AXR9"/>
<organism evidence="3 4">
    <name type="scientific">Stylonychia lemnae</name>
    <name type="common">Ciliate</name>
    <dbReference type="NCBI Taxonomy" id="5949"/>
    <lineage>
        <taxon>Eukaryota</taxon>
        <taxon>Sar</taxon>
        <taxon>Alveolata</taxon>
        <taxon>Ciliophora</taxon>
        <taxon>Intramacronucleata</taxon>
        <taxon>Spirotrichea</taxon>
        <taxon>Stichotrichia</taxon>
        <taxon>Sporadotrichida</taxon>
        <taxon>Oxytrichidae</taxon>
        <taxon>Stylonychinae</taxon>
        <taxon>Stylonychia</taxon>
    </lineage>
</organism>
<keyword evidence="4" id="KW-1185">Reference proteome</keyword>
<feature type="transmembrane region" description="Helical" evidence="1">
    <location>
        <begin position="403"/>
        <end position="422"/>
    </location>
</feature>